<feature type="active site" evidence="5 6">
    <location>
        <position position="131"/>
    </location>
</feature>
<gene>
    <name evidence="5" type="primary">argC</name>
    <name evidence="8" type="ORF">KDU71_13430</name>
</gene>
<dbReference type="SUPFAM" id="SSF51735">
    <property type="entry name" value="NAD(P)-binding Rossmann-fold domains"/>
    <property type="match status" value="1"/>
</dbReference>
<evidence type="ECO:0000256" key="3">
    <source>
        <dbReference type="ARBA" id="ARBA00022857"/>
    </source>
</evidence>
<dbReference type="CDD" id="cd23934">
    <property type="entry name" value="AGPR_1_C"/>
    <property type="match status" value="1"/>
</dbReference>
<dbReference type="InterPro" id="IPR023013">
    <property type="entry name" value="AGPR_AS"/>
</dbReference>
<keyword evidence="5" id="KW-0963">Cytoplasm</keyword>
<dbReference type="InterPro" id="IPR050085">
    <property type="entry name" value="AGPR"/>
</dbReference>
<dbReference type="PROSITE" id="PS01224">
    <property type="entry name" value="ARGC"/>
    <property type="match status" value="1"/>
</dbReference>
<reference evidence="8" key="2">
    <citation type="submission" date="2021-04" db="EMBL/GenBank/DDBJ databases">
        <authorList>
            <person name="Zhang T."/>
            <person name="Zhang Y."/>
            <person name="Lu D."/>
            <person name="Zuo D."/>
            <person name="Du Z."/>
        </authorList>
    </citation>
    <scope>NUCLEOTIDE SEQUENCE</scope>
    <source>
        <strain evidence="8">JR1</strain>
    </source>
</reference>
<keyword evidence="2 5" id="KW-0028">Amino-acid biosynthesis</keyword>
<comment type="similarity">
    <text evidence="5">Belongs to the NAGSA dehydrogenase family. Type 1 subfamily.</text>
</comment>
<dbReference type="SMART" id="SM00859">
    <property type="entry name" value="Semialdhyde_dh"/>
    <property type="match status" value="1"/>
</dbReference>
<proteinExistence type="inferred from homology"/>
<feature type="domain" description="Semialdehyde dehydrogenase NAD-binding" evidence="7">
    <location>
        <begin position="3"/>
        <end position="123"/>
    </location>
</feature>
<evidence type="ECO:0000256" key="1">
    <source>
        <dbReference type="ARBA" id="ARBA00022571"/>
    </source>
</evidence>
<name>A0A941F768_9BACT</name>
<keyword evidence="3 5" id="KW-0521">NADP</keyword>
<evidence type="ECO:0000256" key="2">
    <source>
        <dbReference type="ARBA" id="ARBA00022605"/>
    </source>
</evidence>
<dbReference type="GO" id="GO:0051287">
    <property type="term" value="F:NAD binding"/>
    <property type="evidence" value="ECO:0007669"/>
    <property type="project" value="InterPro"/>
</dbReference>
<protein>
    <recommendedName>
        <fullName evidence="5">N-acetyl-gamma-glutamyl-phosphate reductase</fullName>
        <shortName evidence="5">AGPR</shortName>
        <ecNumber evidence="5">1.2.1.38</ecNumber>
    </recommendedName>
    <alternativeName>
        <fullName evidence="5">N-acetyl-glutamate semialdehyde dehydrogenase</fullName>
        <shortName evidence="5">NAGSA dehydrogenase</shortName>
    </alternativeName>
</protein>
<keyword evidence="9" id="KW-1185">Reference proteome</keyword>
<comment type="pathway">
    <text evidence="5">Amino-acid biosynthesis; L-arginine biosynthesis; N(2)-acetyl-L-ornithine from L-glutamate: step 3/4.</text>
</comment>
<evidence type="ECO:0000256" key="4">
    <source>
        <dbReference type="ARBA" id="ARBA00023002"/>
    </source>
</evidence>
<organism evidence="8 9">
    <name type="scientific">Carboxylicivirga sediminis</name>
    <dbReference type="NCBI Taxonomy" id="2006564"/>
    <lineage>
        <taxon>Bacteria</taxon>
        <taxon>Pseudomonadati</taxon>
        <taxon>Bacteroidota</taxon>
        <taxon>Bacteroidia</taxon>
        <taxon>Marinilabiliales</taxon>
        <taxon>Marinilabiliaceae</taxon>
        <taxon>Carboxylicivirga</taxon>
    </lineage>
</organism>
<dbReference type="EC" id="1.2.1.38" evidence="5"/>
<evidence type="ECO:0000256" key="6">
    <source>
        <dbReference type="PROSITE-ProRule" id="PRU10010"/>
    </source>
</evidence>
<dbReference type="Gene3D" id="3.30.360.10">
    <property type="entry name" value="Dihydrodipicolinate Reductase, domain 2"/>
    <property type="match status" value="1"/>
</dbReference>
<dbReference type="PANTHER" id="PTHR32338">
    <property type="entry name" value="N-ACETYL-GAMMA-GLUTAMYL-PHOSPHATE REDUCTASE, CHLOROPLASTIC-RELATED-RELATED"/>
    <property type="match status" value="1"/>
</dbReference>
<keyword evidence="1 5" id="KW-0055">Arginine biosynthesis</keyword>
<dbReference type="InterPro" id="IPR000534">
    <property type="entry name" value="Semialdehyde_DH_NAD-bd"/>
</dbReference>
<evidence type="ECO:0000313" key="8">
    <source>
        <dbReference type="EMBL" id="MBR8536570.1"/>
    </source>
</evidence>
<dbReference type="Pfam" id="PF22698">
    <property type="entry name" value="Semialdhyde_dhC_1"/>
    <property type="match status" value="1"/>
</dbReference>
<evidence type="ECO:0000259" key="7">
    <source>
        <dbReference type="SMART" id="SM00859"/>
    </source>
</evidence>
<dbReference type="GO" id="GO:0003942">
    <property type="term" value="F:N-acetyl-gamma-glutamyl-phosphate reductase activity"/>
    <property type="evidence" value="ECO:0007669"/>
    <property type="project" value="UniProtKB-UniRule"/>
</dbReference>
<dbReference type="InterPro" id="IPR000706">
    <property type="entry name" value="AGPR_type-1"/>
</dbReference>
<dbReference type="SUPFAM" id="SSF55347">
    <property type="entry name" value="Glyceraldehyde-3-phosphate dehydrogenase-like, C-terminal domain"/>
    <property type="match status" value="1"/>
</dbReference>
<comment type="caution">
    <text evidence="8">The sequence shown here is derived from an EMBL/GenBank/DDBJ whole genome shotgun (WGS) entry which is preliminary data.</text>
</comment>
<dbReference type="EMBL" id="JAGTAR010000020">
    <property type="protein sequence ID" value="MBR8536570.1"/>
    <property type="molecule type" value="Genomic_DNA"/>
</dbReference>
<dbReference type="PANTHER" id="PTHR32338:SF10">
    <property type="entry name" value="N-ACETYL-GAMMA-GLUTAMYL-PHOSPHATE REDUCTASE, CHLOROPLASTIC-RELATED"/>
    <property type="match status" value="1"/>
</dbReference>
<reference evidence="8" key="1">
    <citation type="journal article" date="2018" name="Int. J. Syst. Evol. Microbiol.">
        <title>Carboxylicivirga sediminis sp. nov., isolated from coastal sediment.</title>
        <authorList>
            <person name="Wang F.Q."/>
            <person name="Ren L.H."/>
            <person name="Zou R.J."/>
            <person name="Sun Y.Z."/>
            <person name="Liu X.J."/>
            <person name="Jiang F."/>
            <person name="Liu L.J."/>
        </authorList>
    </citation>
    <scope>NUCLEOTIDE SEQUENCE</scope>
    <source>
        <strain evidence="8">JR1</strain>
    </source>
</reference>
<dbReference type="Proteomes" id="UP000679220">
    <property type="component" value="Unassembled WGS sequence"/>
</dbReference>
<dbReference type="GO" id="GO:0070401">
    <property type="term" value="F:NADP+ binding"/>
    <property type="evidence" value="ECO:0007669"/>
    <property type="project" value="InterPro"/>
</dbReference>
<dbReference type="InterPro" id="IPR036291">
    <property type="entry name" value="NAD(P)-bd_dom_sf"/>
</dbReference>
<comment type="function">
    <text evidence="5">Catalyzes the NADPH-dependent reduction of N-acetyl-5-glutamyl phosphate to yield N-acetyl-L-glutamate 5-semialdehyde.</text>
</comment>
<comment type="subcellular location">
    <subcellularLocation>
        <location evidence="5">Cytoplasm</location>
    </subcellularLocation>
</comment>
<accession>A0A941F768</accession>
<evidence type="ECO:0000313" key="9">
    <source>
        <dbReference type="Proteomes" id="UP000679220"/>
    </source>
</evidence>
<dbReference type="AlphaFoldDB" id="A0A941F768"/>
<dbReference type="RefSeq" id="WP_212191598.1">
    <property type="nucleotide sequence ID" value="NZ_JAGTAR010000020.1"/>
</dbReference>
<evidence type="ECO:0000256" key="5">
    <source>
        <dbReference type="HAMAP-Rule" id="MF_00150"/>
    </source>
</evidence>
<sequence length="320" mass="34740">MIKVGIIGGAGYTAGELIRILLNHPKAEITYAQSTSQAGLPVSSIHTDLVGETELSFVAEADYEVDVLFLCMGHGRSRSFVEAIPADFKGKIIDLSNDYRLKETADGFVYGLPELNKKRIQKADKIANPGCFATAIQVALLPLAEAGKLKEVHVHAITGSTGAGQACSGTTHFSWRNNNASVYKSFSHQHLGEIGESLVQLQPAFADAVNFVPMRGNYPRGILASVYLETELEENAAQELYEHYYAAHPFTHVVRNSPDVKQVVNTNRALVSVKKHGTKLHIISVIDNLLKGASGQAVQNMNLLFGLDEAEGLRLKPVAF</sequence>
<dbReference type="Pfam" id="PF01118">
    <property type="entry name" value="Semialdhyde_dh"/>
    <property type="match status" value="1"/>
</dbReference>
<dbReference type="HAMAP" id="MF_00150">
    <property type="entry name" value="ArgC_type1"/>
    <property type="match status" value="1"/>
</dbReference>
<dbReference type="CDD" id="cd17895">
    <property type="entry name" value="AGPR_1_N"/>
    <property type="match status" value="1"/>
</dbReference>
<dbReference type="GO" id="GO:0005737">
    <property type="term" value="C:cytoplasm"/>
    <property type="evidence" value="ECO:0007669"/>
    <property type="project" value="UniProtKB-SubCell"/>
</dbReference>
<keyword evidence="4 5" id="KW-0560">Oxidoreductase</keyword>
<dbReference type="Gene3D" id="3.40.50.720">
    <property type="entry name" value="NAD(P)-binding Rossmann-like Domain"/>
    <property type="match status" value="1"/>
</dbReference>
<dbReference type="InterPro" id="IPR058924">
    <property type="entry name" value="AGPR_dimerisation_dom"/>
</dbReference>
<dbReference type="GO" id="GO:0006526">
    <property type="term" value="P:L-arginine biosynthetic process"/>
    <property type="evidence" value="ECO:0007669"/>
    <property type="project" value="UniProtKB-UniRule"/>
</dbReference>
<dbReference type="NCBIfam" id="TIGR01850">
    <property type="entry name" value="argC"/>
    <property type="match status" value="1"/>
</dbReference>
<comment type="catalytic activity">
    <reaction evidence="5">
        <text>N-acetyl-L-glutamate 5-semialdehyde + phosphate + NADP(+) = N-acetyl-L-glutamyl 5-phosphate + NADPH + H(+)</text>
        <dbReference type="Rhea" id="RHEA:21588"/>
        <dbReference type="ChEBI" id="CHEBI:15378"/>
        <dbReference type="ChEBI" id="CHEBI:29123"/>
        <dbReference type="ChEBI" id="CHEBI:43474"/>
        <dbReference type="ChEBI" id="CHEBI:57783"/>
        <dbReference type="ChEBI" id="CHEBI:57936"/>
        <dbReference type="ChEBI" id="CHEBI:58349"/>
        <dbReference type="EC" id="1.2.1.38"/>
    </reaction>
</comment>